<reference evidence="2 3" key="1">
    <citation type="submission" date="2016-10" db="EMBL/GenBank/DDBJ databases">
        <title>Description of Gloeomargarita lithophora gen. nov., sp. nov., a thylakoid-bearing basal-branching cyanobacterium with intracellular carbonates, and proposal for Gloeomargaritales ord. nov.</title>
        <authorList>
            <person name="Moreira D."/>
            <person name="Tavera R."/>
            <person name="Benzerara K."/>
            <person name="Skouri-Panet F."/>
            <person name="Couradeau E."/>
            <person name="Gerard E."/>
            <person name="Loussert C."/>
            <person name="Novelo E."/>
            <person name="Zivanovic Y."/>
            <person name="Lopez-Garcia P."/>
        </authorList>
    </citation>
    <scope>NUCLEOTIDE SEQUENCE [LARGE SCALE GENOMIC DNA]</scope>
    <source>
        <strain evidence="2 3">D10</strain>
    </source>
</reference>
<sequence>MGKWSAQKIDLNRVYPCPCCRRGGRLQQITLTDALGCDRCQQIFVLKESDQILEQLSSTYPAQRAWFWDGQTWQRLYQIWGRITPLNGFSLLLVRLPLLFILFLLVIVLLAIFGFIQLLATWLNGR</sequence>
<dbReference type="KEGG" id="glt:GlitD10_1782"/>
<keyword evidence="1" id="KW-0472">Membrane</keyword>
<dbReference type="AlphaFoldDB" id="A0A1J0ADU5"/>
<keyword evidence="3" id="KW-1185">Reference proteome</keyword>
<keyword evidence="1" id="KW-0812">Transmembrane</keyword>
<gene>
    <name evidence="2" type="ORF">GlitD10_1782</name>
</gene>
<evidence type="ECO:0000313" key="2">
    <source>
        <dbReference type="EMBL" id="APB34108.1"/>
    </source>
</evidence>
<evidence type="ECO:0000313" key="3">
    <source>
        <dbReference type="Proteomes" id="UP000180235"/>
    </source>
</evidence>
<dbReference type="STRING" id="1188229.GlitD10_1782"/>
<accession>A0A1J0ADU5</accession>
<dbReference type="Proteomes" id="UP000180235">
    <property type="component" value="Chromosome"/>
</dbReference>
<keyword evidence="1" id="KW-1133">Transmembrane helix</keyword>
<dbReference type="RefSeq" id="WP_071454601.1">
    <property type="nucleotide sequence ID" value="NZ_CP017675.1"/>
</dbReference>
<evidence type="ECO:0000256" key="1">
    <source>
        <dbReference type="SAM" id="Phobius"/>
    </source>
</evidence>
<name>A0A1J0ADU5_9CYAN</name>
<dbReference type="EMBL" id="CP017675">
    <property type="protein sequence ID" value="APB34108.1"/>
    <property type="molecule type" value="Genomic_DNA"/>
</dbReference>
<organism evidence="2 3">
    <name type="scientific">Gloeomargarita lithophora Alchichica-D10</name>
    <dbReference type="NCBI Taxonomy" id="1188229"/>
    <lineage>
        <taxon>Bacteria</taxon>
        <taxon>Bacillati</taxon>
        <taxon>Cyanobacteriota</taxon>
        <taxon>Cyanophyceae</taxon>
        <taxon>Gloeomargaritales</taxon>
        <taxon>Gloeomargaritaceae</taxon>
        <taxon>Gloeomargarita</taxon>
    </lineage>
</organism>
<protein>
    <submittedName>
        <fullName evidence="2">Uncharacterized protein</fullName>
    </submittedName>
</protein>
<proteinExistence type="predicted"/>
<feature type="transmembrane region" description="Helical" evidence="1">
    <location>
        <begin position="98"/>
        <end position="123"/>
    </location>
</feature>
<dbReference type="OrthoDB" id="512887at2"/>